<proteinExistence type="inferred from homology"/>
<feature type="region of interest" description="Disordered" evidence="2">
    <location>
        <begin position="215"/>
        <end position="239"/>
    </location>
</feature>
<accession>A0A6P9F778</accession>
<sequence>MDILVKQKRVSFSSPEIEKQEEIHGTWDSTFDEAFSGQDPLRFLSITLAKADSDIEFGTAVGAAAVAIHSVEEADFATQMKMREDLEPSRTKLTIGQPSSDKLLINNSMEQKEALERAFPTRLPSHTSSLRPISSADGYQPQSESSSREDFVRTKADAWERAKMGKIRKRQDIGFLTPELLKLKGESEQKRASNLHHYQSKIERINQIAGVARGEVEEKRRNEENGVREKAEKIRQETV</sequence>
<dbReference type="GeneID" id="108993951"/>
<evidence type="ECO:0000256" key="1">
    <source>
        <dbReference type="ARBA" id="ARBA00005711"/>
    </source>
</evidence>
<feature type="domain" description="Remorin C-terminal" evidence="3">
    <location>
        <begin position="179"/>
        <end position="237"/>
    </location>
</feature>
<protein>
    <submittedName>
        <fullName evidence="5">Uncharacterized protein LOC108993951</fullName>
    </submittedName>
</protein>
<evidence type="ECO:0000256" key="2">
    <source>
        <dbReference type="SAM" id="MobiDB-lite"/>
    </source>
</evidence>
<evidence type="ECO:0000313" key="5">
    <source>
        <dbReference type="RefSeq" id="XP_035551743.1"/>
    </source>
</evidence>
<organism evidence="4 5">
    <name type="scientific">Juglans regia</name>
    <name type="common">English walnut</name>
    <dbReference type="NCBI Taxonomy" id="51240"/>
    <lineage>
        <taxon>Eukaryota</taxon>
        <taxon>Viridiplantae</taxon>
        <taxon>Streptophyta</taxon>
        <taxon>Embryophyta</taxon>
        <taxon>Tracheophyta</taxon>
        <taxon>Spermatophyta</taxon>
        <taxon>Magnoliopsida</taxon>
        <taxon>eudicotyledons</taxon>
        <taxon>Gunneridae</taxon>
        <taxon>Pentapetalae</taxon>
        <taxon>rosids</taxon>
        <taxon>fabids</taxon>
        <taxon>Fagales</taxon>
        <taxon>Juglandaceae</taxon>
        <taxon>Juglans</taxon>
    </lineage>
</organism>
<dbReference type="InterPro" id="IPR005516">
    <property type="entry name" value="Remorin_C"/>
</dbReference>
<reference evidence="5" key="1">
    <citation type="submission" date="2025-08" db="UniProtKB">
        <authorList>
            <consortium name="RefSeq"/>
        </authorList>
    </citation>
    <scope>IDENTIFICATION</scope>
    <source>
        <tissue evidence="5">Leaves</tissue>
    </source>
</reference>
<dbReference type="OrthoDB" id="775261at2759"/>
<evidence type="ECO:0000313" key="4">
    <source>
        <dbReference type="Proteomes" id="UP000235220"/>
    </source>
</evidence>
<dbReference type="Pfam" id="PF03763">
    <property type="entry name" value="Remorin_C"/>
    <property type="match status" value="1"/>
</dbReference>
<dbReference type="Proteomes" id="UP000235220">
    <property type="component" value="Chromosome 11"/>
</dbReference>
<dbReference type="RefSeq" id="XP_035551743.1">
    <property type="nucleotide sequence ID" value="XM_035695850.1"/>
</dbReference>
<dbReference type="InParanoid" id="A0A6P9F778"/>
<name>A0A6P9F778_JUGRE</name>
<dbReference type="PANTHER" id="PTHR31471:SF5">
    <property type="entry name" value="GB|AAD39278.1"/>
    <property type="match status" value="1"/>
</dbReference>
<gene>
    <name evidence="5" type="primary">LOC108993951</name>
</gene>
<dbReference type="PANTHER" id="PTHR31471">
    <property type="entry name" value="OS02G0116800 PROTEIN"/>
    <property type="match status" value="1"/>
</dbReference>
<dbReference type="AlphaFoldDB" id="A0A6P9F778"/>
<comment type="similarity">
    <text evidence="1">Belongs to the remorin family.</text>
</comment>
<keyword evidence="4" id="KW-1185">Reference proteome</keyword>
<evidence type="ECO:0000259" key="3">
    <source>
        <dbReference type="Pfam" id="PF03763"/>
    </source>
</evidence>
<dbReference type="KEGG" id="jre:108993951"/>
<feature type="region of interest" description="Disordered" evidence="2">
    <location>
        <begin position="118"/>
        <end position="152"/>
    </location>
</feature>